<comment type="caution">
    <text evidence="8">The sequence shown here is derived from an EMBL/GenBank/DDBJ whole genome shotgun (WGS) entry which is preliminary data.</text>
</comment>
<dbReference type="SUPFAM" id="SSF46626">
    <property type="entry name" value="Cytochrome c"/>
    <property type="match status" value="1"/>
</dbReference>
<dbReference type="InterPro" id="IPR036909">
    <property type="entry name" value="Cyt_c-like_dom_sf"/>
</dbReference>
<feature type="domain" description="Cytochrome c" evidence="7">
    <location>
        <begin position="73"/>
        <end position="157"/>
    </location>
</feature>
<name>A0A4R3N8I5_9GAMM</name>
<evidence type="ECO:0000313" key="8">
    <source>
        <dbReference type="EMBL" id="TCT25700.1"/>
    </source>
</evidence>
<dbReference type="Pfam" id="PF13442">
    <property type="entry name" value="Cytochrome_CBB3"/>
    <property type="match status" value="1"/>
</dbReference>
<dbReference type="InterPro" id="IPR009056">
    <property type="entry name" value="Cyt_c-like_dom"/>
</dbReference>
<evidence type="ECO:0000256" key="5">
    <source>
        <dbReference type="SAM" id="MobiDB-lite"/>
    </source>
</evidence>
<feature type="compositionally biased region" description="Low complexity" evidence="5">
    <location>
        <begin position="260"/>
        <end position="275"/>
    </location>
</feature>
<dbReference type="Gene3D" id="1.10.760.10">
    <property type="entry name" value="Cytochrome c-like domain"/>
    <property type="match status" value="1"/>
</dbReference>
<dbReference type="EMBL" id="SMAP01000001">
    <property type="protein sequence ID" value="TCT25700.1"/>
    <property type="molecule type" value="Genomic_DNA"/>
</dbReference>
<organism evidence="8 9">
    <name type="scientific">Thermomonas haemolytica</name>
    <dbReference type="NCBI Taxonomy" id="141949"/>
    <lineage>
        <taxon>Bacteria</taxon>
        <taxon>Pseudomonadati</taxon>
        <taxon>Pseudomonadota</taxon>
        <taxon>Gammaproteobacteria</taxon>
        <taxon>Lysobacterales</taxon>
        <taxon>Lysobacteraceae</taxon>
        <taxon>Thermomonas</taxon>
    </lineage>
</organism>
<gene>
    <name evidence="8" type="ORF">EDC34_10124</name>
</gene>
<dbReference type="GO" id="GO:0009055">
    <property type="term" value="F:electron transfer activity"/>
    <property type="evidence" value="ECO:0007669"/>
    <property type="project" value="InterPro"/>
</dbReference>
<keyword evidence="3 4" id="KW-0408">Iron</keyword>
<feature type="chain" id="PRO_5020646213" evidence="6">
    <location>
        <begin position="22"/>
        <end position="294"/>
    </location>
</feature>
<evidence type="ECO:0000313" key="9">
    <source>
        <dbReference type="Proteomes" id="UP000295414"/>
    </source>
</evidence>
<dbReference type="GO" id="GO:0020037">
    <property type="term" value="F:heme binding"/>
    <property type="evidence" value="ECO:0007669"/>
    <property type="project" value="InterPro"/>
</dbReference>
<dbReference type="Proteomes" id="UP000295414">
    <property type="component" value="Unassembled WGS sequence"/>
</dbReference>
<evidence type="ECO:0000256" key="2">
    <source>
        <dbReference type="ARBA" id="ARBA00022723"/>
    </source>
</evidence>
<reference evidence="8 9" key="1">
    <citation type="submission" date="2019-03" db="EMBL/GenBank/DDBJ databases">
        <title>Genomic Encyclopedia of Type Strains, Phase IV (KMG-IV): sequencing the most valuable type-strain genomes for metagenomic binning, comparative biology and taxonomic classification.</title>
        <authorList>
            <person name="Goeker M."/>
        </authorList>
    </citation>
    <scope>NUCLEOTIDE SEQUENCE [LARGE SCALE GENOMIC DNA]</scope>
    <source>
        <strain evidence="8 9">DSM 13605</strain>
    </source>
</reference>
<evidence type="ECO:0000256" key="3">
    <source>
        <dbReference type="ARBA" id="ARBA00023004"/>
    </source>
</evidence>
<keyword evidence="9" id="KW-1185">Reference proteome</keyword>
<evidence type="ECO:0000259" key="7">
    <source>
        <dbReference type="PROSITE" id="PS51007"/>
    </source>
</evidence>
<keyword evidence="2 4" id="KW-0479">Metal-binding</keyword>
<evidence type="ECO:0000256" key="4">
    <source>
        <dbReference type="PROSITE-ProRule" id="PRU00433"/>
    </source>
</evidence>
<keyword evidence="1 4" id="KW-0349">Heme</keyword>
<feature type="compositionally biased region" description="Basic and acidic residues" evidence="5">
    <location>
        <begin position="177"/>
        <end position="209"/>
    </location>
</feature>
<feature type="compositionally biased region" description="Basic and acidic residues" evidence="5">
    <location>
        <begin position="233"/>
        <end position="252"/>
    </location>
</feature>
<dbReference type="AlphaFoldDB" id="A0A4R3N8I5"/>
<sequence length="294" mass="31210">MPFVTRKSLLTLSILSGVALAAAAGFVWSGIYNIGADDTHTRPVYSTLQALRERSIEVRANKLQVPADLDDPARIRQGAGNYNAMCTGCHLGPGMQDTELSMGLYPAPPNLSKETVDADTAFWVIKHGIKASGMPAWGKSMDDEYIWNMAAFLQALPKLTPEQYQALVASSGGHSHGGGESEGHAHAEGGEDHHDEGDAHAHTEGEEHNAMAGMQMDAPKPHSHPSGTPPHVDAPKDTKAPSGEVHIHADGKKHVHDAKPTATPATAKPTTADPHAGMDMPETEPASDGHDHQH</sequence>
<dbReference type="OrthoDB" id="9765171at2"/>
<keyword evidence="6" id="KW-0732">Signal</keyword>
<dbReference type="PROSITE" id="PS51007">
    <property type="entry name" value="CYTC"/>
    <property type="match status" value="1"/>
</dbReference>
<feature type="signal peptide" evidence="6">
    <location>
        <begin position="1"/>
        <end position="21"/>
    </location>
</feature>
<feature type="region of interest" description="Disordered" evidence="5">
    <location>
        <begin position="169"/>
        <end position="294"/>
    </location>
</feature>
<evidence type="ECO:0000256" key="1">
    <source>
        <dbReference type="ARBA" id="ARBA00022617"/>
    </source>
</evidence>
<proteinExistence type="predicted"/>
<protein>
    <submittedName>
        <fullName evidence="8">Cbb3-type cytochrome c oxidase subunit III</fullName>
    </submittedName>
</protein>
<evidence type="ECO:0000256" key="6">
    <source>
        <dbReference type="SAM" id="SignalP"/>
    </source>
</evidence>
<dbReference type="RefSeq" id="WP_114959247.1">
    <property type="nucleotide sequence ID" value="NZ_MSZW01000013.1"/>
</dbReference>
<accession>A0A4R3N8I5</accession>
<dbReference type="GO" id="GO:0046872">
    <property type="term" value="F:metal ion binding"/>
    <property type="evidence" value="ECO:0007669"/>
    <property type="project" value="UniProtKB-KW"/>
</dbReference>